<evidence type="ECO:0000256" key="2">
    <source>
        <dbReference type="SAM" id="SignalP"/>
    </source>
</evidence>
<name>A0ABW5DLJ5_9PROT</name>
<feature type="chain" id="PRO_5047266460" evidence="2">
    <location>
        <begin position="17"/>
        <end position="381"/>
    </location>
</feature>
<proteinExistence type="predicted"/>
<keyword evidence="2" id="KW-0732">Signal</keyword>
<keyword evidence="4" id="KW-1185">Reference proteome</keyword>
<evidence type="ECO:0000313" key="4">
    <source>
        <dbReference type="Proteomes" id="UP001597295"/>
    </source>
</evidence>
<evidence type="ECO:0000256" key="1">
    <source>
        <dbReference type="SAM" id="MobiDB-lite"/>
    </source>
</evidence>
<feature type="region of interest" description="Disordered" evidence="1">
    <location>
        <begin position="357"/>
        <end position="381"/>
    </location>
</feature>
<feature type="compositionally biased region" description="Pro residues" evidence="1">
    <location>
        <begin position="358"/>
        <end position="381"/>
    </location>
</feature>
<organism evidence="3 4">
    <name type="scientific">Lacibacterium aquatile</name>
    <dbReference type="NCBI Taxonomy" id="1168082"/>
    <lineage>
        <taxon>Bacteria</taxon>
        <taxon>Pseudomonadati</taxon>
        <taxon>Pseudomonadota</taxon>
        <taxon>Alphaproteobacteria</taxon>
        <taxon>Rhodospirillales</taxon>
        <taxon>Rhodospirillaceae</taxon>
    </lineage>
</organism>
<dbReference type="EMBL" id="JBHUIP010000001">
    <property type="protein sequence ID" value="MFD2261348.1"/>
    <property type="molecule type" value="Genomic_DNA"/>
</dbReference>
<evidence type="ECO:0000313" key="3">
    <source>
        <dbReference type="EMBL" id="MFD2261348.1"/>
    </source>
</evidence>
<protein>
    <submittedName>
        <fullName evidence="3">DUF2066 domain-containing protein</fullName>
    </submittedName>
</protein>
<accession>A0ABW5DLJ5</accession>
<comment type="caution">
    <text evidence="3">The sequence shown here is derived from an EMBL/GenBank/DDBJ whole genome shotgun (WGS) entry which is preliminary data.</text>
</comment>
<reference evidence="4" key="1">
    <citation type="journal article" date="2019" name="Int. J. Syst. Evol. Microbiol.">
        <title>The Global Catalogue of Microorganisms (GCM) 10K type strain sequencing project: providing services to taxonomists for standard genome sequencing and annotation.</title>
        <authorList>
            <consortium name="The Broad Institute Genomics Platform"/>
            <consortium name="The Broad Institute Genome Sequencing Center for Infectious Disease"/>
            <person name="Wu L."/>
            <person name="Ma J."/>
        </authorList>
    </citation>
    <scope>NUCLEOTIDE SEQUENCE [LARGE SCALE GENOMIC DNA]</scope>
    <source>
        <strain evidence="4">CGMCC 1.19062</strain>
    </source>
</reference>
<feature type="signal peptide" evidence="2">
    <location>
        <begin position="1"/>
        <end position="16"/>
    </location>
</feature>
<gene>
    <name evidence="3" type="ORF">ACFSM5_00515</name>
</gene>
<dbReference type="InterPro" id="IPR018642">
    <property type="entry name" value="DUF2066"/>
</dbReference>
<dbReference type="Pfam" id="PF09839">
    <property type="entry name" value="DUF2066"/>
    <property type="match status" value="1"/>
</dbReference>
<sequence length="381" mass="40076">MAPVLALFLSVTAAKAADEAFSISGVPVDKTAASAAVARDGAIAEGQTVAWTRLVEKLALDPSAAPRLTGMPSREIAGLVEGFQVEREQASTVRYIAIMTYRFRPAAVRQVFRGAGMAFTEGQARPVVVLPLLIEANSTRKLWEADNDWKLTWSQRPLRAGLVPLVLPRGGAEDAAVVDAAAAEQASANSAQMLLTRYSAIDVVVAMAAFEPSGVVGTLKQGGATIATARVPLGPMDTREEGLYKLAAELTAGLEHKWKSERGTPATSGMVGGPTAFDARVPLSGLAEWQEIRRRLATIPQIRTVNVRAVAPREAIVGLELASSLEQAKSALAARQLAIEEAEDGWRLRFTGQVTAPAPVPAAPAPTTAPVPATNPPVTTP</sequence>
<dbReference type="Proteomes" id="UP001597295">
    <property type="component" value="Unassembled WGS sequence"/>
</dbReference>